<protein>
    <submittedName>
        <fullName evidence="1">Carboxypeptidase-like regulatory domain-containing protein</fullName>
    </submittedName>
</protein>
<dbReference type="EMBL" id="CP120682">
    <property type="protein sequence ID" value="WKN40279.1"/>
    <property type="molecule type" value="Genomic_DNA"/>
</dbReference>
<dbReference type="InterPro" id="IPR008969">
    <property type="entry name" value="CarboxyPept-like_regulatory"/>
</dbReference>
<gene>
    <name evidence="1" type="ORF">K4G66_16425</name>
</gene>
<dbReference type="GO" id="GO:0004180">
    <property type="term" value="F:carboxypeptidase activity"/>
    <property type="evidence" value="ECO:0007669"/>
    <property type="project" value="UniProtKB-KW"/>
</dbReference>
<keyword evidence="1" id="KW-0121">Carboxypeptidase</keyword>
<dbReference type="Pfam" id="PF13715">
    <property type="entry name" value="CarbopepD_reg_2"/>
    <property type="match status" value="1"/>
</dbReference>
<keyword evidence="1" id="KW-0645">Protease</keyword>
<accession>A0AA49PZQ1</accession>
<dbReference type="SUPFAM" id="SSF49464">
    <property type="entry name" value="Carboxypeptidase regulatory domain-like"/>
    <property type="match status" value="1"/>
</dbReference>
<sequence length="251" mass="29019">MRVYILLFGLFLYSGSLIGQYNSADTTIQLSGNIVDDQDQPLSFATVTNLTTQTGVISNEEGFFYLTFQRKDTIRISSVGYEPAVLYFGDTAQATNYDLQIRMSDKTYELENVTVFAFKDEESFKRAVLDLKDIPDESPKIVIPGSYDGPRREPKSTPLNPVSYVFDRFSRRAKYERQARQAQQNYEHRKQLARKYNRDMVGEITGLTEGALDDFMIFCRFEEDFIERSSQYDLILAINQCYTDFSEQNKQ</sequence>
<name>A0AA49PZQ1_9BACT</name>
<proteinExistence type="predicted"/>
<keyword evidence="1" id="KW-0378">Hydrolase</keyword>
<reference evidence="1" key="2">
    <citation type="journal article" date="2024" name="Antonie Van Leeuwenhoek">
        <title>Roseihalotalea indica gen. nov., sp. nov., a halophilic Bacteroidetes from mesopelagic Southwest Indian Ocean with higher carbohydrate metabolic potential.</title>
        <authorList>
            <person name="Chen B."/>
            <person name="Zhang M."/>
            <person name="Lin D."/>
            <person name="Ye J."/>
            <person name="Tang K."/>
        </authorList>
    </citation>
    <scope>NUCLEOTIDE SEQUENCE</scope>
    <source>
        <strain evidence="1">TK19036</strain>
    </source>
</reference>
<organism evidence="1">
    <name type="scientific">Roseihalotalea indica</name>
    <dbReference type="NCBI Taxonomy" id="2867963"/>
    <lineage>
        <taxon>Bacteria</taxon>
        <taxon>Pseudomonadati</taxon>
        <taxon>Bacteroidota</taxon>
        <taxon>Cytophagia</taxon>
        <taxon>Cytophagales</taxon>
        <taxon>Catalimonadaceae</taxon>
        <taxon>Roseihalotalea</taxon>
    </lineage>
</organism>
<dbReference type="AlphaFoldDB" id="A0AA49PZQ1"/>
<reference evidence="1" key="1">
    <citation type="journal article" date="2023" name="Comput. Struct. Biotechnol. J.">
        <title>Discovery of a novel marine Bacteroidetes with a rich repertoire of carbohydrate-active enzymes.</title>
        <authorList>
            <person name="Chen B."/>
            <person name="Liu G."/>
            <person name="Chen Q."/>
            <person name="Wang H."/>
            <person name="Liu L."/>
            <person name="Tang K."/>
        </authorList>
    </citation>
    <scope>NUCLEOTIDE SEQUENCE</scope>
    <source>
        <strain evidence="1">TK19036</strain>
    </source>
</reference>
<evidence type="ECO:0000313" key="1">
    <source>
        <dbReference type="EMBL" id="WKN40279.1"/>
    </source>
</evidence>